<dbReference type="OrthoDB" id="9553594at2"/>
<sequence precursor="true">MNYNLILIVFLTLASFSFGQGNSTYDQRLLIHFTEEQLAEMPQQKLEAITYYYCESYSIDDSHVIGFDINSFDVSQYEDLRRESVDFSFTNEQGLIINLLAKEKYLPRATLRKS</sequence>
<reference evidence="2" key="2">
    <citation type="submission" date="2011-02" db="EMBL/GenBank/DDBJ databases">
        <title>The complete genome of Fluviicola taffensis DSM 16823.</title>
        <authorList>
            <consortium name="US DOE Joint Genome Institute (JGI-PGF)"/>
            <person name="Lucas S."/>
            <person name="Copeland A."/>
            <person name="Lapidus A."/>
            <person name="Bruce D."/>
            <person name="Goodwin L."/>
            <person name="Pitluck S."/>
            <person name="Kyrpides N."/>
            <person name="Mavromatis K."/>
            <person name="Ivanova N."/>
            <person name="Mikhailova N."/>
            <person name="Pagani I."/>
            <person name="Chertkov O."/>
            <person name="Detter J.C."/>
            <person name="Han C."/>
            <person name="Tapia R."/>
            <person name="Land M."/>
            <person name="Hauser L."/>
            <person name="Markowitz V."/>
            <person name="Cheng J.-F."/>
            <person name="Hugenholtz P."/>
            <person name="Woyke T."/>
            <person name="Wu D."/>
            <person name="Tindall B."/>
            <person name="Pomrenke H.G."/>
            <person name="Brambilla E."/>
            <person name="Klenk H.-P."/>
            <person name="Eisen J.A."/>
        </authorList>
    </citation>
    <scope>NUCLEOTIDE SEQUENCE [LARGE SCALE GENOMIC DNA]</scope>
    <source>
        <strain evidence="2">DSM 16823 / RW262 / RW262</strain>
    </source>
</reference>
<organism evidence="1 2">
    <name type="scientific">Fluviicola taffensis (strain DSM 16823 / NCIMB 13979 / RW262)</name>
    <dbReference type="NCBI Taxonomy" id="755732"/>
    <lineage>
        <taxon>Bacteria</taxon>
        <taxon>Pseudomonadati</taxon>
        <taxon>Bacteroidota</taxon>
        <taxon>Flavobacteriia</taxon>
        <taxon>Flavobacteriales</taxon>
        <taxon>Crocinitomicaceae</taxon>
        <taxon>Fluviicola</taxon>
    </lineage>
</organism>
<proteinExistence type="predicted"/>
<evidence type="ECO:0000313" key="1">
    <source>
        <dbReference type="EMBL" id="AEA43298.1"/>
    </source>
</evidence>
<gene>
    <name evidence="1" type="ordered locus">Fluta_1303</name>
</gene>
<dbReference type="HOGENOM" id="CLU_2117430_0_0_10"/>
<dbReference type="RefSeq" id="WP_013686070.1">
    <property type="nucleotide sequence ID" value="NC_015321.1"/>
</dbReference>
<reference evidence="1 2" key="1">
    <citation type="journal article" date="2011" name="Stand. Genomic Sci.">
        <title>Complete genome sequence of the gliding freshwater bacterium Fluviicola taffensis type strain (RW262).</title>
        <authorList>
            <person name="Woyke T."/>
            <person name="Chertkov O."/>
            <person name="Lapidus A."/>
            <person name="Nolan M."/>
            <person name="Lucas S."/>
            <person name="Del Rio T.G."/>
            <person name="Tice H."/>
            <person name="Cheng J.F."/>
            <person name="Tapia R."/>
            <person name="Han C."/>
            <person name="Goodwin L."/>
            <person name="Pitluck S."/>
            <person name="Liolios K."/>
            <person name="Pagani I."/>
            <person name="Ivanova N."/>
            <person name="Huntemann M."/>
            <person name="Mavromatis K."/>
            <person name="Mikhailova N."/>
            <person name="Pati A."/>
            <person name="Chen A."/>
            <person name="Palaniappan K."/>
            <person name="Land M."/>
            <person name="Hauser L."/>
            <person name="Brambilla E.M."/>
            <person name="Rohde M."/>
            <person name="Mwirichia R."/>
            <person name="Sikorski J."/>
            <person name="Tindall B.J."/>
            <person name="Goker M."/>
            <person name="Bristow J."/>
            <person name="Eisen J.A."/>
            <person name="Markowitz V."/>
            <person name="Hugenholtz P."/>
            <person name="Klenk H.P."/>
            <person name="Kyrpides N.C."/>
        </authorList>
    </citation>
    <scope>NUCLEOTIDE SEQUENCE [LARGE SCALE GENOMIC DNA]</scope>
    <source>
        <strain evidence="2">DSM 16823 / RW262 / RW262</strain>
    </source>
</reference>
<name>F2ICS4_FLUTR</name>
<dbReference type="EMBL" id="CP002542">
    <property type="protein sequence ID" value="AEA43298.1"/>
    <property type="molecule type" value="Genomic_DNA"/>
</dbReference>
<dbReference type="Proteomes" id="UP000007463">
    <property type="component" value="Chromosome"/>
</dbReference>
<protein>
    <submittedName>
        <fullName evidence="1">Uncharacterized protein</fullName>
    </submittedName>
</protein>
<dbReference type="STRING" id="755732.Fluta_1303"/>
<accession>F2ICS4</accession>
<keyword evidence="2" id="KW-1185">Reference proteome</keyword>
<evidence type="ECO:0000313" key="2">
    <source>
        <dbReference type="Proteomes" id="UP000007463"/>
    </source>
</evidence>
<dbReference type="KEGG" id="fte:Fluta_1303"/>
<dbReference type="AlphaFoldDB" id="F2ICS4"/>